<dbReference type="AlphaFoldDB" id="A0A1M4N178"/>
<reference evidence="3" key="1">
    <citation type="submission" date="2016-09" db="EMBL/GenBank/DDBJ databases">
        <authorList>
            <person name="Wibberg D."/>
        </authorList>
    </citation>
    <scope>NUCLEOTIDE SEQUENCE [LARGE SCALE GENOMIC DNA]</scope>
</reference>
<protein>
    <recommendedName>
        <fullName evidence="1">KA1 domain-containing protein</fullName>
    </recommendedName>
</protein>
<dbReference type="InterPro" id="IPR038444">
    <property type="entry name" value="DUF465_sf"/>
</dbReference>
<proteinExistence type="predicted"/>
<feature type="domain" description="KA1" evidence="1">
    <location>
        <begin position="47"/>
        <end position="109"/>
    </location>
</feature>
<organism evidence="2 3">
    <name type="scientific">Donghicola eburneus</name>
    <dbReference type="NCBI Taxonomy" id="393278"/>
    <lineage>
        <taxon>Bacteria</taxon>
        <taxon>Pseudomonadati</taxon>
        <taxon>Pseudomonadota</taxon>
        <taxon>Alphaproteobacteria</taxon>
        <taxon>Rhodobacterales</taxon>
        <taxon>Roseobacteraceae</taxon>
        <taxon>Donghicola</taxon>
    </lineage>
</organism>
<dbReference type="EMBL" id="FMJB01000040">
    <property type="protein sequence ID" value="SCM66826.1"/>
    <property type="molecule type" value="Genomic_DNA"/>
</dbReference>
<dbReference type="PROSITE" id="PS50032">
    <property type="entry name" value="KA1"/>
    <property type="match status" value="1"/>
</dbReference>
<name>A0A1M4N178_9RHOB</name>
<evidence type="ECO:0000313" key="3">
    <source>
        <dbReference type="Proteomes" id="UP000184085"/>
    </source>
</evidence>
<dbReference type="Gene3D" id="6.10.280.50">
    <property type="match status" value="1"/>
</dbReference>
<evidence type="ECO:0000259" key="1">
    <source>
        <dbReference type="PROSITE" id="PS50032"/>
    </source>
</evidence>
<dbReference type="InterPro" id="IPR001772">
    <property type="entry name" value="KA1_dom"/>
</dbReference>
<dbReference type="Pfam" id="PF04325">
    <property type="entry name" value="DUF465"/>
    <property type="match status" value="1"/>
</dbReference>
<dbReference type="InterPro" id="IPR007420">
    <property type="entry name" value="DUF465"/>
</dbReference>
<keyword evidence="3" id="KW-1185">Reference proteome</keyword>
<accession>A0A1M4N178</accession>
<evidence type="ECO:0000313" key="2">
    <source>
        <dbReference type="EMBL" id="SCM66826.1"/>
    </source>
</evidence>
<sequence>MATRLVPPNMVAQQSVRKTFAKSLTTWYYGALFLHPVSKMNARSEISMTEEEVLRYELEVFKVKHRDLDEAITALQEKGTADALTLQRLKREKLHLKDRIERIRDQLTPDIIA</sequence>
<dbReference type="Proteomes" id="UP000184085">
    <property type="component" value="Unassembled WGS sequence"/>
</dbReference>
<gene>
    <name evidence="2" type="ORF">KARMA_1008</name>
</gene>